<keyword evidence="4" id="KW-1185">Reference proteome</keyword>
<protein>
    <submittedName>
        <fullName evidence="3">Chemotaxis protein CheD</fullName>
    </submittedName>
</protein>
<dbReference type="PANTHER" id="PTHR35147">
    <property type="entry name" value="CHEMORECEPTOR GLUTAMINE DEAMIDASE CHED-RELATED"/>
    <property type="match status" value="1"/>
</dbReference>
<dbReference type="PATRIC" id="fig|1641875.4.peg.2412"/>
<dbReference type="GO" id="GO:0006935">
    <property type="term" value="P:chemotaxis"/>
    <property type="evidence" value="ECO:0007669"/>
    <property type="project" value="UniProtKB-KW"/>
</dbReference>
<sequence>MTTASKIHVQIGQVKVGRSGEILTAILGSCIGLGFLHPARGIFGLAHCLLSESGTADDRIGGRHVDQAVRSLVSLMALGPSEYRNIKAIVVGGANMTMPPDTDPKRLVGTINSGSAYKAVRDLGLRNIHVDTGGVHGRQVTIDCTTGEFEVAQIPRLGVNA</sequence>
<evidence type="ECO:0000256" key="2">
    <source>
        <dbReference type="ARBA" id="ARBA00022801"/>
    </source>
</evidence>
<gene>
    <name evidence="3" type="ORF">XM53_19375</name>
</gene>
<evidence type="ECO:0000313" key="3">
    <source>
        <dbReference type="EMBL" id="KRS10704.1"/>
    </source>
</evidence>
<dbReference type="STRING" id="1641875.XM53_19375"/>
<dbReference type="PANTHER" id="PTHR35147:SF1">
    <property type="entry name" value="CHEMORECEPTOR GLUTAMINE DEAMIDASE CHED-RELATED"/>
    <property type="match status" value="1"/>
</dbReference>
<dbReference type="InterPro" id="IPR005659">
    <property type="entry name" value="Chemorcpt_Glu_NH3ase_CheD"/>
</dbReference>
<dbReference type="GO" id="GO:0050568">
    <property type="term" value="F:protein-glutamine glutaminase activity"/>
    <property type="evidence" value="ECO:0007669"/>
    <property type="project" value="InterPro"/>
</dbReference>
<dbReference type="SUPFAM" id="SSF64438">
    <property type="entry name" value="CNF1/YfiH-like putative cysteine hydrolases"/>
    <property type="match status" value="1"/>
</dbReference>
<accession>A0A0T5NPL7</accession>
<dbReference type="InterPro" id="IPR011324">
    <property type="entry name" value="Cytotoxic_necrot_fac-like_cat"/>
</dbReference>
<dbReference type="InterPro" id="IPR038592">
    <property type="entry name" value="CheD-like_sf"/>
</dbReference>
<dbReference type="Proteomes" id="UP000051295">
    <property type="component" value="Unassembled WGS sequence"/>
</dbReference>
<proteinExistence type="predicted"/>
<evidence type="ECO:0000313" key="4">
    <source>
        <dbReference type="Proteomes" id="UP000051295"/>
    </source>
</evidence>
<dbReference type="Gene3D" id="3.30.1330.200">
    <property type="match status" value="1"/>
</dbReference>
<dbReference type="Pfam" id="PF03975">
    <property type="entry name" value="CheD"/>
    <property type="match status" value="1"/>
</dbReference>
<keyword evidence="2" id="KW-0378">Hydrolase</keyword>
<dbReference type="CDD" id="cd16352">
    <property type="entry name" value="CheD"/>
    <property type="match status" value="1"/>
</dbReference>
<dbReference type="RefSeq" id="WP_057796376.1">
    <property type="nucleotide sequence ID" value="NZ_LAXJ01000027.1"/>
</dbReference>
<evidence type="ECO:0000256" key="1">
    <source>
        <dbReference type="ARBA" id="ARBA00022500"/>
    </source>
</evidence>
<name>A0A0T5NPL7_9RHOB</name>
<dbReference type="OrthoDB" id="7838801at2"/>
<dbReference type="AlphaFoldDB" id="A0A0T5NPL7"/>
<organism evidence="3 4">
    <name type="scientific">Roseovarius atlanticus</name>
    <dbReference type="NCBI Taxonomy" id="1641875"/>
    <lineage>
        <taxon>Bacteria</taxon>
        <taxon>Pseudomonadati</taxon>
        <taxon>Pseudomonadota</taxon>
        <taxon>Alphaproteobacteria</taxon>
        <taxon>Rhodobacterales</taxon>
        <taxon>Roseobacteraceae</taxon>
        <taxon>Roseovarius</taxon>
    </lineage>
</organism>
<dbReference type="EMBL" id="LAXJ01000027">
    <property type="protein sequence ID" value="KRS10704.1"/>
    <property type="molecule type" value="Genomic_DNA"/>
</dbReference>
<comment type="caution">
    <text evidence="3">The sequence shown here is derived from an EMBL/GenBank/DDBJ whole genome shotgun (WGS) entry which is preliminary data.</text>
</comment>
<keyword evidence="1" id="KW-0145">Chemotaxis</keyword>
<reference evidence="3 4" key="1">
    <citation type="submission" date="2015-04" db="EMBL/GenBank/DDBJ databases">
        <title>The draft genome sequence of Roseovarius sp.R12b.</title>
        <authorList>
            <person name="Li G."/>
            <person name="Lai Q."/>
            <person name="Shao Z."/>
            <person name="Yan P."/>
        </authorList>
    </citation>
    <scope>NUCLEOTIDE SEQUENCE [LARGE SCALE GENOMIC DNA]</scope>
    <source>
        <strain evidence="3 4">R12B</strain>
    </source>
</reference>